<dbReference type="AlphaFoldDB" id="A0AAD7G7E8"/>
<evidence type="ECO:0000313" key="3">
    <source>
        <dbReference type="Proteomes" id="UP001221757"/>
    </source>
</evidence>
<reference evidence="2" key="1">
    <citation type="submission" date="2023-03" db="EMBL/GenBank/DDBJ databases">
        <title>Massive genome expansion in bonnet fungi (Mycena s.s.) driven by repeated elements and novel gene families across ecological guilds.</title>
        <authorList>
            <consortium name="Lawrence Berkeley National Laboratory"/>
            <person name="Harder C.B."/>
            <person name="Miyauchi S."/>
            <person name="Viragh M."/>
            <person name="Kuo A."/>
            <person name="Thoen E."/>
            <person name="Andreopoulos B."/>
            <person name="Lu D."/>
            <person name="Skrede I."/>
            <person name="Drula E."/>
            <person name="Henrissat B."/>
            <person name="Morin E."/>
            <person name="Kohler A."/>
            <person name="Barry K."/>
            <person name="LaButti K."/>
            <person name="Morin E."/>
            <person name="Salamov A."/>
            <person name="Lipzen A."/>
            <person name="Mereny Z."/>
            <person name="Hegedus B."/>
            <person name="Baldrian P."/>
            <person name="Stursova M."/>
            <person name="Weitz H."/>
            <person name="Taylor A."/>
            <person name="Grigoriev I.V."/>
            <person name="Nagy L.G."/>
            <person name="Martin F."/>
            <person name="Kauserud H."/>
        </authorList>
    </citation>
    <scope>NUCLEOTIDE SEQUENCE</scope>
    <source>
        <strain evidence="2">CBHHK067</strain>
    </source>
</reference>
<dbReference type="Proteomes" id="UP001221757">
    <property type="component" value="Unassembled WGS sequence"/>
</dbReference>
<keyword evidence="3" id="KW-1185">Reference proteome</keyword>
<name>A0AAD7G7E8_MYCRO</name>
<organism evidence="2 3">
    <name type="scientific">Mycena rosella</name>
    <name type="common">Pink bonnet</name>
    <name type="synonym">Agaricus rosellus</name>
    <dbReference type="NCBI Taxonomy" id="1033263"/>
    <lineage>
        <taxon>Eukaryota</taxon>
        <taxon>Fungi</taxon>
        <taxon>Dikarya</taxon>
        <taxon>Basidiomycota</taxon>
        <taxon>Agaricomycotina</taxon>
        <taxon>Agaricomycetes</taxon>
        <taxon>Agaricomycetidae</taxon>
        <taxon>Agaricales</taxon>
        <taxon>Marasmiineae</taxon>
        <taxon>Mycenaceae</taxon>
        <taxon>Mycena</taxon>
    </lineage>
</organism>
<gene>
    <name evidence="2" type="ORF">B0H17DRAFT_1144120</name>
</gene>
<sequence>MPRLSSRQRRARDMLKMFFRHHTTRVKTALRRKNKTKRTLTRAGFTPEDITALASAPPPVAFDTLSIDMTSGSEPGDISSVGSDVSSVSSGTNSESSDDW</sequence>
<comment type="caution">
    <text evidence="2">The sequence shown here is derived from an EMBL/GenBank/DDBJ whole genome shotgun (WGS) entry which is preliminary data.</text>
</comment>
<accession>A0AAD7G7E8</accession>
<feature type="compositionally biased region" description="Low complexity" evidence="1">
    <location>
        <begin position="76"/>
        <end position="100"/>
    </location>
</feature>
<evidence type="ECO:0000256" key="1">
    <source>
        <dbReference type="SAM" id="MobiDB-lite"/>
    </source>
</evidence>
<feature type="region of interest" description="Disordered" evidence="1">
    <location>
        <begin position="67"/>
        <end position="100"/>
    </location>
</feature>
<evidence type="ECO:0000313" key="2">
    <source>
        <dbReference type="EMBL" id="KAJ7663009.1"/>
    </source>
</evidence>
<dbReference type="EMBL" id="JARKIE010000235">
    <property type="protein sequence ID" value="KAJ7663009.1"/>
    <property type="molecule type" value="Genomic_DNA"/>
</dbReference>
<protein>
    <submittedName>
        <fullName evidence="2">Uncharacterized protein</fullName>
    </submittedName>
</protein>
<proteinExistence type="predicted"/>